<keyword evidence="2" id="KW-0238">DNA-binding</keyword>
<dbReference type="PANTHER" id="PTHR30349:SF64">
    <property type="entry name" value="PROPHAGE INTEGRASE INTD-RELATED"/>
    <property type="match status" value="1"/>
</dbReference>
<protein>
    <submittedName>
        <fullName evidence="5">Site-specific integrase</fullName>
    </submittedName>
</protein>
<dbReference type="InterPro" id="IPR035386">
    <property type="entry name" value="Arm-DNA-bind_5"/>
</dbReference>
<dbReference type="Pfam" id="PF17293">
    <property type="entry name" value="Arm-DNA-bind_5"/>
    <property type="match status" value="1"/>
</dbReference>
<feature type="domain" description="Tyr recombinase" evidence="4">
    <location>
        <begin position="221"/>
        <end position="394"/>
    </location>
</feature>
<comment type="similarity">
    <text evidence="1">Belongs to the 'phage' integrase family.</text>
</comment>
<evidence type="ECO:0000259" key="4">
    <source>
        <dbReference type="PROSITE" id="PS51898"/>
    </source>
</evidence>
<keyword evidence="6" id="KW-1185">Reference proteome</keyword>
<sequence length="401" mass="47199">MNQNALTVLFYLNKAKTNKNGLCPIKCRITYLKERKEFSTGIFVNSNEWHAKRQKIDQTDQKNRQKNIQLEIIKSKLQRSFLELQVSHFEFRVEDIFKTYFGESLEAEINTLEYFTKFLQKKEKLIGIDIQLATWKKFRYAKIQFASFINWKFKKRDIQLSHLKLQHAKDFEYYLKTELHQKQVTINKTIQRLRKPIREAVNEGILVKDPFAGYLPGRIKKEVVFLSTEELKVFEGHNFAQIRLGVVRDLFVFCCYTGLAYNEMSNLKKEHIVKGFDGNLWIKMNRKKTNKEISIPLLPKAIGILKKYEGLDDFLLPRYSNQKINSYLKEIADIVCVRKRITHHTARKTFASTVLLYNDVPMEIVSELLGHSSIKITRNYYGKVVQKRVGAEISRLKGKLN</sequence>
<dbReference type="CDD" id="cd01185">
    <property type="entry name" value="INTN1_C_like"/>
    <property type="match status" value="1"/>
</dbReference>
<dbReference type="PROSITE" id="PS51898">
    <property type="entry name" value="TYR_RECOMBINASE"/>
    <property type="match status" value="1"/>
</dbReference>
<evidence type="ECO:0000256" key="2">
    <source>
        <dbReference type="ARBA" id="ARBA00023125"/>
    </source>
</evidence>
<dbReference type="SUPFAM" id="SSF56349">
    <property type="entry name" value="DNA breaking-rejoining enzymes"/>
    <property type="match status" value="1"/>
</dbReference>
<dbReference type="EMBL" id="CP104205">
    <property type="protein sequence ID" value="UWX54910.1"/>
    <property type="molecule type" value="Genomic_DNA"/>
</dbReference>
<evidence type="ECO:0000256" key="3">
    <source>
        <dbReference type="ARBA" id="ARBA00023172"/>
    </source>
</evidence>
<dbReference type="Proteomes" id="UP001059209">
    <property type="component" value="Chromosome"/>
</dbReference>
<dbReference type="InterPro" id="IPR010998">
    <property type="entry name" value="Integrase_recombinase_N"/>
</dbReference>
<proteinExistence type="inferred from homology"/>
<dbReference type="PANTHER" id="PTHR30349">
    <property type="entry name" value="PHAGE INTEGRASE-RELATED"/>
    <property type="match status" value="1"/>
</dbReference>
<organism evidence="5 6">
    <name type="scientific">Maribacter litopenaei</name>
    <dbReference type="NCBI Taxonomy" id="2976127"/>
    <lineage>
        <taxon>Bacteria</taxon>
        <taxon>Pseudomonadati</taxon>
        <taxon>Bacteroidota</taxon>
        <taxon>Flavobacteriia</taxon>
        <taxon>Flavobacteriales</taxon>
        <taxon>Flavobacteriaceae</taxon>
        <taxon>Maribacter</taxon>
    </lineage>
</organism>
<dbReference type="InterPro" id="IPR002104">
    <property type="entry name" value="Integrase_catalytic"/>
</dbReference>
<dbReference type="Gene3D" id="1.10.150.130">
    <property type="match status" value="1"/>
</dbReference>
<dbReference type="Pfam" id="PF00589">
    <property type="entry name" value="Phage_integrase"/>
    <property type="match status" value="1"/>
</dbReference>
<evidence type="ECO:0000256" key="1">
    <source>
        <dbReference type="ARBA" id="ARBA00008857"/>
    </source>
</evidence>
<evidence type="ECO:0000313" key="5">
    <source>
        <dbReference type="EMBL" id="UWX54910.1"/>
    </source>
</evidence>
<dbReference type="Pfam" id="PF13102">
    <property type="entry name" value="Phage_int_SAM_5"/>
    <property type="match status" value="1"/>
</dbReference>
<name>A0ABY5Y7A5_9FLAO</name>
<dbReference type="Gene3D" id="1.10.443.10">
    <property type="entry name" value="Intergrase catalytic core"/>
    <property type="match status" value="1"/>
</dbReference>
<dbReference type="RefSeq" id="WP_260572764.1">
    <property type="nucleotide sequence ID" value="NZ_CP104205.1"/>
</dbReference>
<keyword evidence="3" id="KW-0233">DNA recombination</keyword>
<dbReference type="InterPro" id="IPR050090">
    <property type="entry name" value="Tyrosine_recombinase_XerCD"/>
</dbReference>
<dbReference type="InterPro" id="IPR011010">
    <property type="entry name" value="DNA_brk_join_enz"/>
</dbReference>
<dbReference type="InterPro" id="IPR025269">
    <property type="entry name" value="SAM-like_dom"/>
</dbReference>
<gene>
    <name evidence="5" type="ORF">NYZ99_19580</name>
</gene>
<evidence type="ECO:0000313" key="6">
    <source>
        <dbReference type="Proteomes" id="UP001059209"/>
    </source>
</evidence>
<accession>A0ABY5Y7A5</accession>
<dbReference type="InterPro" id="IPR013762">
    <property type="entry name" value="Integrase-like_cat_sf"/>
</dbReference>
<reference evidence="5" key="1">
    <citation type="submission" date="2022-09" db="EMBL/GenBank/DDBJ databases">
        <title>Maribacter litopenaei sp. nov., isolated from the intestinal tract of the Pacific White Shrimp, Litopenaeus vannamei.</title>
        <authorList>
            <person name="Kim S.Y."/>
            <person name="Hwang C.Y."/>
        </authorList>
    </citation>
    <scope>NUCLEOTIDE SEQUENCE</scope>
    <source>
        <strain evidence="5">HL-LV01</strain>
    </source>
</reference>